<dbReference type="PANTHER" id="PTHR42934">
    <property type="entry name" value="GLYCOLATE OXIDASE SUBUNIT GLCD"/>
    <property type="match status" value="1"/>
</dbReference>
<dbReference type="eggNOG" id="COG0277">
    <property type="taxonomic scope" value="Bacteria"/>
</dbReference>
<dbReference type="Gene3D" id="3.30.70.2740">
    <property type="match status" value="1"/>
</dbReference>
<dbReference type="InterPro" id="IPR016166">
    <property type="entry name" value="FAD-bd_PCMH"/>
</dbReference>
<dbReference type="InterPro" id="IPR016169">
    <property type="entry name" value="FAD-bd_PCMH_sub2"/>
</dbReference>
<evidence type="ECO:0000313" key="8">
    <source>
        <dbReference type="Proteomes" id="UP000011724"/>
    </source>
</evidence>
<gene>
    <name evidence="7" type="ordered locus">BN4_11683</name>
</gene>
<evidence type="ECO:0000256" key="3">
    <source>
        <dbReference type="ARBA" id="ARBA00022630"/>
    </source>
</evidence>
<dbReference type="InterPro" id="IPR051914">
    <property type="entry name" value="FAD-linked_OxidoTrans_Type4"/>
</dbReference>
<dbReference type="GO" id="GO:0071949">
    <property type="term" value="F:FAD binding"/>
    <property type="evidence" value="ECO:0007669"/>
    <property type="project" value="InterPro"/>
</dbReference>
<evidence type="ECO:0000256" key="1">
    <source>
        <dbReference type="ARBA" id="ARBA00001974"/>
    </source>
</evidence>
<dbReference type="SUPFAM" id="SSF55103">
    <property type="entry name" value="FAD-linked oxidases, C-terminal domain"/>
    <property type="match status" value="1"/>
</dbReference>
<keyword evidence="8" id="KW-1185">Reference proteome</keyword>
<dbReference type="KEGG" id="dpi:BN4_11683"/>
<dbReference type="Pfam" id="PF01565">
    <property type="entry name" value="FAD_binding_4"/>
    <property type="match status" value="1"/>
</dbReference>
<dbReference type="STRING" id="1322246.BN4_11683"/>
<keyword evidence="4" id="KW-0274">FAD</keyword>
<dbReference type="PANTHER" id="PTHR42934:SF2">
    <property type="entry name" value="GLYCOLATE OXIDASE SUBUNIT GLCD"/>
    <property type="match status" value="1"/>
</dbReference>
<reference evidence="8" key="2">
    <citation type="journal article" date="2013" name="Stand. Genomic Sci.">
        <title>Complete genome sequence of Desulfocapsa sulfexigens, a marine deltaproteobacterium specialized in disproportionating inorganic sulfur compounds.</title>
        <authorList>
            <person name="Finster K.W."/>
            <person name="Kjeldsen K.U."/>
            <person name="Kube M."/>
            <person name="Reinhardt R."/>
            <person name="Mussmann M."/>
            <person name="Amann R."/>
            <person name="Schreiber L."/>
        </authorList>
    </citation>
    <scope>NUCLEOTIDE SEQUENCE [LARGE SCALE GENOMIC DNA]</scope>
    <source>
        <strain evidence="8">DSM 10523 / SB164P1</strain>
    </source>
</reference>
<evidence type="ECO:0000313" key="7">
    <source>
        <dbReference type="EMBL" id="CCH48918.1"/>
    </source>
</evidence>
<dbReference type="Gene3D" id="1.10.45.10">
    <property type="entry name" value="Vanillyl-alcohol Oxidase, Chain A, domain 4"/>
    <property type="match status" value="1"/>
</dbReference>
<accession>M1WW48</accession>
<dbReference type="FunFam" id="1.10.45.10:FF:000001">
    <property type="entry name" value="D-lactate dehydrogenase mitochondrial"/>
    <property type="match status" value="1"/>
</dbReference>
<dbReference type="FunFam" id="3.30.70.2740:FF:000001">
    <property type="entry name" value="D-lactate dehydrogenase mitochondrial"/>
    <property type="match status" value="1"/>
</dbReference>
<dbReference type="Pfam" id="PF02913">
    <property type="entry name" value="FAD-oxidase_C"/>
    <property type="match status" value="1"/>
</dbReference>
<evidence type="ECO:0000256" key="2">
    <source>
        <dbReference type="ARBA" id="ARBA00008000"/>
    </source>
</evidence>
<dbReference type="PROSITE" id="PS51387">
    <property type="entry name" value="FAD_PCMH"/>
    <property type="match status" value="1"/>
</dbReference>
<dbReference type="GO" id="GO:0016491">
    <property type="term" value="F:oxidoreductase activity"/>
    <property type="evidence" value="ECO:0007669"/>
    <property type="project" value="UniProtKB-KW"/>
</dbReference>
<name>M1WW48_PSEP2</name>
<evidence type="ECO:0000256" key="4">
    <source>
        <dbReference type="ARBA" id="ARBA00022827"/>
    </source>
</evidence>
<dbReference type="InterPro" id="IPR004113">
    <property type="entry name" value="FAD-bd_oxidored_4_C"/>
</dbReference>
<dbReference type="Proteomes" id="UP000011724">
    <property type="component" value="Chromosome"/>
</dbReference>
<keyword evidence="3" id="KW-0285">Flavoprotein</keyword>
<dbReference type="SUPFAM" id="SSF56176">
    <property type="entry name" value="FAD-binding/transporter-associated domain-like"/>
    <property type="match status" value="1"/>
</dbReference>
<evidence type="ECO:0000256" key="5">
    <source>
        <dbReference type="ARBA" id="ARBA00023002"/>
    </source>
</evidence>
<comment type="similarity">
    <text evidence="2">Belongs to the FAD-binding oxidoreductase/transferase type 4 family.</text>
</comment>
<proteinExistence type="inferred from homology"/>
<evidence type="ECO:0000259" key="6">
    <source>
        <dbReference type="PROSITE" id="PS51387"/>
    </source>
</evidence>
<dbReference type="InterPro" id="IPR036318">
    <property type="entry name" value="FAD-bd_PCMH-like_sf"/>
</dbReference>
<sequence length="481" mass="51255">MQLVQPIDTLCSGSYFLPMTTYAESLTRAHERFLSGLFPGDDCLLAPEALVPFSADASQERAMPWAVVRPETREQVEELLRWADTERLPVYGRARGTGRVGNAVPTCGGVVVSMLKMDAIIDIDENDFVAVTQPGIITAALQAKCAEKNLFYPPDPASVRISSVGGNIATCAGGLKAVKYGVTRDWVLGLEAVLPGGDVLRAGGRSHKDVVGLDLIRLFVGSNGKLGLMTEVTVKLIPMPETSASVLVGFGDLRSSLQGAGAVFRAGVLPAACEFMDKVTLEAVRRGGEAIPIAPSAEAALLFRVDGTEQGVAAEVRQLTSALSPLRPVSVEIGRGADEERIWDVRRGISPAAFRIRPNKVSEDISVPRSMVPDAVEGAHAIGKKHGLTVLCFGHLGDGNIHVNIMHDGDVEADVLAAHRAKDDIFRLAMTLGGTISGEHGTGLTKASFVPEQLSPLQMNLMDSIKKVFDPHNIMNPGKGW</sequence>
<dbReference type="Gene3D" id="3.30.465.10">
    <property type="match status" value="1"/>
</dbReference>
<dbReference type="HOGENOM" id="CLU_017779_9_2_7"/>
<dbReference type="InterPro" id="IPR016164">
    <property type="entry name" value="FAD-linked_Oxase-like_C"/>
</dbReference>
<protein>
    <submittedName>
        <fullName evidence="7">FAD linked oxidase domain protein</fullName>
    </submittedName>
</protein>
<feature type="domain" description="FAD-binding PCMH-type" evidence="6">
    <location>
        <begin position="60"/>
        <end position="239"/>
    </location>
</feature>
<keyword evidence="5" id="KW-0560">Oxidoreductase</keyword>
<dbReference type="InterPro" id="IPR016171">
    <property type="entry name" value="Vanillyl_alc_oxidase_C-sub2"/>
</dbReference>
<dbReference type="AlphaFoldDB" id="M1WW48"/>
<reference evidence="7 8" key="1">
    <citation type="journal article" date="2013" name="PLoS ONE">
        <title>The first genomic and proteomic characterization of a deep-sea sulfate reducer: insights into the piezophilic lifestyle of Desulfovibrio piezophilus.</title>
        <authorList>
            <person name="Pradel N."/>
            <person name="Ji B."/>
            <person name="Gimenez G."/>
            <person name="Talla E."/>
            <person name="Lenoble P."/>
            <person name="Garel M."/>
            <person name="Tamburini C."/>
            <person name="Fourquet P."/>
            <person name="Lebrun R."/>
            <person name="Bertin P."/>
            <person name="Denis Y."/>
            <person name="Pophillat M."/>
            <person name="Barbe V."/>
            <person name="Ollivier B."/>
            <person name="Dolla A."/>
        </authorList>
    </citation>
    <scope>NUCLEOTIDE SEQUENCE [LARGE SCALE GENOMIC DNA]</scope>
    <source>
        <strain evidence="8">DSM 10523 / SB164P1</strain>
    </source>
</reference>
<organism evidence="7 8">
    <name type="scientific">Pseudodesulfovibrio piezophilus (strain DSM 21447 / JCM 15486 / C1TLV30)</name>
    <name type="common">Desulfovibrio piezophilus</name>
    <dbReference type="NCBI Taxonomy" id="1322246"/>
    <lineage>
        <taxon>Bacteria</taxon>
        <taxon>Pseudomonadati</taxon>
        <taxon>Thermodesulfobacteriota</taxon>
        <taxon>Desulfovibrionia</taxon>
        <taxon>Desulfovibrionales</taxon>
        <taxon>Desulfovibrionaceae</taxon>
    </lineage>
</organism>
<comment type="cofactor">
    <cofactor evidence="1">
        <name>FAD</name>
        <dbReference type="ChEBI" id="CHEBI:57692"/>
    </cofactor>
</comment>
<dbReference type="EMBL" id="FO203427">
    <property type="protein sequence ID" value="CCH48918.1"/>
    <property type="molecule type" value="Genomic_DNA"/>
</dbReference>
<dbReference type="PATRIC" id="fig|879567.3.peg.1767"/>
<dbReference type="InterPro" id="IPR006094">
    <property type="entry name" value="Oxid_FAD_bind_N"/>
</dbReference>